<proteinExistence type="predicted"/>
<dbReference type="Proteomes" id="UP000525389">
    <property type="component" value="Unassembled WGS sequence"/>
</dbReference>
<comment type="caution">
    <text evidence="2">The sequence shown here is derived from an EMBL/GenBank/DDBJ whole genome shotgun (WGS) entry which is preliminary data.</text>
</comment>
<organism evidence="2 3">
    <name type="scientific">Deinococcus budaensis</name>
    <dbReference type="NCBI Taxonomy" id="1665626"/>
    <lineage>
        <taxon>Bacteria</taxon>
        <taxon>Thermotogati</taxon>
        <taxon>Deinococcota</taxon>
        <taxon>Deinococci</taxon>
        <taxon>Deinococcales</taxon>
        <taxon>Deinococcaceae</taxon>
        <taxon>Deinococcus</taxon>
    </lineage>
</organism>
<dbReference type="RefSeq" id="WP_184028268.1">
    <property type="nucleotide sequence ID" value="NZ_JACHFN010000006.1"/>
</dbReference>
<evidence type="ECO:0000313" key="2">
    <source>
        <dbReference type="EMBL" id="MBB5234445.1"/>
    </source>
</evidence>
<sequence>MKRTLKVAVDAIKHERDQGGQPFTTLHLELPDNTELRLLQRAHRITRKKDTREVATFTLRIYGGGDRRTWTVTSRGSKTKDFKVVAVVEVYFNAQARFEKYLDPADRTAYDVELTVEIEEPTTPLFPKKDDDSESEGMSA</sequence>
<dbReference type="AlphaFoldDB" id="A0A7W8GF68"/>
<gene>
    <name evidence="2" type="ORF">HNQ09_001883</name>
</gene>
<reference evidence="2 3" key="1">
    <citation type="submission" date="2020-08" db="EMBL/GenBank/DDBJ databases">
        <title>Genomic Encyclopedia of Type Strains, Phase IV (KMG-IV): sequencing the most valuable type-strain genomes for metagenomic binning, comparative biology and taxonomic classification.</title>
        <authorList>
            <person name="Goeker M."/>
        </authorList>
    </citation>
    <scope>NUCLEOTIDE SEQUENCE [LARGE SCALE GENOMIC DNA]</scope>
    <source>
        <strain evidence="2 3">DSM 101791</strain>
    </source>
</reference>
<name>A0A7W8GF68_9DEIO</name>
<evidence type="ECO:0000313" key="3">
    <source>
        <dbReference type="Proteomes" id="UP000525389"/>
    </source>
</evidence>
<protein>
    <submittedName>
        <fullName evidence="2">Uncharacterized protein</fullName>
    </submittedName>
</protein>
<evidence type="ECO:0000256" key="1">
    <source>
        <dbReference type="SAM" id="MobiDB-lite"/>
    </source>
</evidence>
<dbReference type="EMBL" id="JACHFN010000006">
    <property type="protein sequence ID" value="MBB5234445.1"/>
    <property type="molecule type" value="Genomic_DNA"/>
</dbReference>
<accession>A0A7W8GF68</accession>
<keyword evidence="3" id="KW-1185">Reference proteome</keyword>
<feature type="region of interest" description="Disordered" evidence="1">
    <location>
        <begin position="121"/>
        <end position="140"/>
    </location>
</feature>